<keyword evidence="2" id="KW-1185">Reference proteome</keyword>
<gene>
    <name evidence="1" type="ORF">TRSC58_04393</name>
</gene>
<reference evidence="1 2" key="1">
    <citation type="submission" date="2013-07" db="EMBL/GenBank/DDBJ databases">
        <authorList>
            <person name="Stoco P.H."/>
            <person name="Wagner G."/>
            <person name="Gerber A."/>
            <person name="Zaha A."/>
            <person name="Thompson C."/>
            <person name="Bartholomeu D.C."/>
            <person name="Luckemeyer D.D."/>
            <person name="Bahia D."/>
            <person name="Loreto E."/>
            <person name="Prestes E.B."/>
            <person name="Lima F.M."/>
            <person name="Rodrigues-Luiz G."/>
            <person name="Vallejo G.A."/>
            <person name="Filho J.F."/>
            <person name="Monteiro K.M."/>
            <person name="Tyler K.M."/>
            <person name="de Almeida L.G."/>
            <person name="Ortiz M.F."/>
            <person name="Siervo M.A."/>
            <person name="de Moraes M.H."/>
            <person name="Cunha O.L."/>
            <person name="Mendonca-Neto R."/>
            <person name="Silva R."/>
            <person name="Teixeira S.M."/>
            <person name="Murta S.M."/>
            <person name="Sincero T.C."/>
            <person name="Mendes T.A."/>
            <person name="Urmenyi T.P."/>
            <person name="Silva V.G."/>
            <person name="da Rocha W.D."/>
            <person name="Andersson B."/>
            <person name="Romanha A.J."/>
            <person name="Steindel M."/>
            <person name="de Vasconcelos A.T."/>
            <person name="Grisard E.C."/>
        </authorList>
    </citation>
    <scope>NUCLEOTIDE SEQUENCE [LARGE SCALE GENOMIC DNA]</scope>
    <source>
        <strain evidence="1 2">SC58</strain>
    </source>
</reference>
<dbReference type="CDD" id="cd23744">
    <property type="entry name" value="RESC17"/>
    <property type="match status" value="1"/>
</dbReference>
<dbReference type="EMBL" id="AUPL01004393">
    <property type="protein sequence ID" value="ESL07913.1"/>
    <property type="molecule type" value="Genomic_DNA"/>
</dbReference>
<protein>
    <submittedName>
        <fullName evidence="1">Uncharacterized protein</fullName>
    </submittedName>
</protein>
<dbReference type="VEuPathDB" id="TriTrypDB:TRSC58_04393"/>
<dbReference type="AlphaFoldDB" id="A0A061IXN8"/>
<dbReference type="Proteomes" id="UP000031737">
    <property type="component" value="Unassembled WGS sequence"/>
</dbReference>
<dbReference type="OrthoDB" id="239498at2759"/>
<sequence length="381" mass="42418">MQLGWVYDIHLFLCCDFVSFPTACLNHRRRVCVEGIVMRQCIVARCAAQLAVALREVVRHAPASGIPLAELEAELKERMQAAPTEAEVPEPVSSWRRALPEVNATHFVSGAALYPCNWEEMMRRVAAAIPHGGVTEKELVEGIVEEEPRFLPGVSLGEPVSKWVQRWFPHILWVSRSAANGTPIYRAVGESLSPEAECITRVLQLLGRRKLPVYTDVNLIVPLLPVSMSPEKGKWLRFFEQETVRRHFDVDVEAFVRLSPDRSPSTVFVDATSVEVTQIDAILAGKGILDSLCVVKLFRRPDSPAWSAEDVIVQSFLEPEHAIGAAIASMERRNDVRVYVLCGDGAKERYKAALDDLLGHGNMMVTICTPTNDEVVSAKKR</sequence>
<comment type="caution">
    <text evidence="1">The sequence shown here is derived from an EMBL/GenBank/DDBJ whole genome shotgun (WGS) entry which is preliminary data.</text>
</comment>
<organism evidence="1 2">
    <name type="scientific">Trypanosoma rangeli SC58</name>
    <dbReference type="NCBI Taxonomy" id="429131"/>
    <lineage>
        <taxon>Eukaryota</taxon>
        <taxon>Discoba</taxon>
        <taxon>Euglenozoa</taxon>
        <taxon>Kinetoplastea</taxon>
        <taxon>Metakinetoplastina</taxon>
        <taxon>Trypanosomatida</taxon>
        <taxon>Trypanosomatidae</taxon>
        <taxon>Trypanosoma</taxon>
        <taxon>Herpetosoma</taxon>
    </lineage>
</organism>
<evidence type="ECO:0000313" key="1">
    <source>
        <dbReference type="EMBL" id="ESL07913.1"/>
    </source>
</evidence>
<evidence type="ECO:0000313" key="2">
    <source>
        <dbReference type="Proteomes" id="UP000031737"/>
    </source>
</evidence>
<accession>A0A061IXN8</accession>
<name>A0A061IXN8_TRYRA</name>
<proteinExistence type="predicted"/>